<dbReference type="RefSeq" id="WP_151051123.1">
    <property type="nucleotide sequence ID" value="NZ_CP031700.1"/>
</dbReference>
<keyword evidence="3 5" id="KW-1133">Transmembrane helix</keyword>
<organism evidence="6 7">
    <name type="scientific">Neisseria zalophi</name>
    <dbReference type="NCBI Taxonomy" id="640030"/>
    <lineage>
        <taxon>Bacteria</taxon>
        <taxon>Pseudomonadati</taxon>
        <taxon>Pseudomonadota</taxon>
        <taxon>Betaproteobacteria</taxon>
        <taxon>Neisseriales</taxon>
        <taxon>Neisseriaceae</taxon>
        <taxon>Neisseria</taxon>
    </lineage>
</organism>
<keyword evidence="5" id="KW-1003">Cell membrane</keyword>
<evidence type="ECO:0000256" key="3">
    <source>
        <dbReference type="ARBA" id="ARBA00022989"/>
    </source>
</evidence>
<name>A0A5J6PTS9_9NEIS</name>
<dbReference type="InterPro" id="IPR002781">
    <property type="entry name" value="TM_pro_TauE-like"/>
</dbReference>
<dbReference type="PANTHER" id="PTHR43483">
    <property type="entry name" value="MEMBRANE TRANSPORTER PROTEIN HI_0806-RELATED"/>
    <property type="match status" value="1"/>
</dbReference>
<feature type="transmembrane region" description="Helical" evidence="5">
    <location>
        <begin position="222"/>
        <end position="242"/>
    </location>
</feature>
<dbReference type="AlphaFoldDB" id="A0A5J6PTS9"/>
<dbReference type="Pfam" id="PF01925">
    <property type="entry name" value="TauE"/>
    <property type="match status" value="1"/>
</dbReference>
<protein>
    <recommendedName>
        <fullName evidence="5">Probable membrane transporter protein</fullName>
    </recommendedName>
</protein>
<dbReference type="PANTHER" id="PTHR43483:SF3">
    <property type="entry name" value="MEMBRANE TRANSPORTER PROTEIN HI_0806-RELATED"/>
    <property type="match status" value="1"/>
</dbReference>
<evidence type="ECO:0000256" key="5">
    <source>
        <dbReference type="RuleBase" id="RU363041"/>
    </source>
</evidence>
<evidence type="ECO:0000313" key="6">
    <source>
        <dbReference type="EMBL" id="QEY26118.1"/>
    </source>
</evidence>
<comment type="similarity">
    <text evidence="5">Belongs to the 4-toluene sulfonate uptake permease (TSUP) (TC 2.A.102) family.</text>
</comment>
<comment type="subcellular location">
    <subcellularLocation>
        <location evidence="5">Cell membrane</location>
        <topology evidence="5">Multi-pass membrane protein</topology>
    </subcellularLocation>
    <subcellularLocation>
        <location evidence="1">Membrane</location>
        <topology evidence="1">Multi-pass membrane protein</topology>
    </subcellularLocation>
</comment>
<proteinExistence type="inferred from homology"/>
<evidence type="ECO:0000313" key="7">
    <source>
        <dbReference type="Proteomes" id="UP000325713"/>
    </source>
</evidence>
<feature type="transmembrane region" description="Helical" evidence="5">
    <location>
        <begin position="111"/>
        <end position="128"/>
    </location>
</feature>
<keyword evidence="2 5" id="KW-0812">Transmembrane</keyword>
<evidence type="ECO:0000256" key="1">
    <source>
        <dbReference type="ARBA" id="ARBA00004141"/>
    </source>
</evidence>
<feature type="transmembrane region" description="Helical" evidence="5">
    <location>
        <begin position="84"/>
        <end position="105"/>
    </location>
</feature>
<dbReference type="Proteomes" id="UP000325713">
    <property type="component" value="Chromosome"/>
</dbReference>
<feature type="transmembrane region" description="Helical" evidence="5">
    <location>
        <begin position="254"/>
        <end position="271"/>
    </location>
</feature>
<dbReference type="EMBL" id="CP031700">
    <property type="protein sequence ID" value="QEY26118.1"/>
    <property type="molecule type" value="Genomic_DNA"/>
</dbReference>
<keyword evidence="4 5" id="KW-0472">Membrane</keyword>
<feature type="transmembrane region" description="Helical" evidence="5">
    <location>
        <begin position="52"/>
        <end position="72"/>
    </location>
</feature>
<accession>A0A5J6PTS9</accession>
<evidence type="ECO:0000256" key="2">
    <source>
        <dbReference type="ARBA" id="ARBA00022692"/>
    </source>
</evidence>
<feature type="transmembrane region" description="Helical" evidence="5">
    <location>
        <begin position="148"/>
        <end position="173"/>
    </location>
</feature>
<feature type="transmembrane region" description="Helical" evidence="5">
    <location>
        <begin position="193"/>
        <end position="210"/>
    </location>
</feature>
<dbReference type="GO" id="GO:0005886">
    <property type="term" value="C:plasma membrane"/>
    <property type="evidence" value="ECO:0007669"/>
    <property type="project" value="UniProtKB-SubCell"/>
</dbReference>
<keyword evidence="7" id="KW-1185">Reference proteome</keyword>
<sequence length="274" mass="28691">MLDIQLIIVMLAVGSFAGFIAGLLGIGGGMIVVPVMLWVLQFQGLDQMAHAQHLAVGTSFAVMVFTTFSSLMAQKRKGFVDWQVVIHMAPGMIVGALVGSSVAKYIPNKSLQIFFIVFAVFMAVKTLLDMKPKSKPQPQSSRGLPGKVGLSGTGILFGVISSLVGIAGGSLSVPFLMYCNVPVHKAVGTSAGLAWPIALSGALGYLYSGWNVSGLPAGTLGFWYLPAVAILSAATVIFAPIGVKAAHKLPPAKLKLAFAILLLAIALRMLLKII</sequence>
<feature type="transmembrane region" description="Helical" evidence="5">
    <location>
        <begin position="7"/>
        <end position="40"/>
    </location>
</feature>
<reference evidence="6 7" key="1">
    <citation type="submission" date="2018-08" db="EMBL/GenBank/DDBJ databases">
        <title>Neisseria zalophi ATCC BAA-2455 complete genome.</title>
        <authorList>
            <person name="Veseli I.A."/>
            <person name="Buttler R."/>
            <person name="Mascarenhas dos Santos A.C."/>
            <person name="Pombert J.-F."/>
        </authorList>
    </citation>
    <scope>NUCLEOTIDE SEQUENCE [LARGE SCALE GENOMIC DNA]</scope>
    <source>
        <strain evidence="6 7">ATCC BAA-2455</strain>
    </source>
</reference>
<dbReference type="OrthoDB" id="457670at2"/>
<evidence type="ECO:0000256" key="4">
    <source>
        <dbReference type="ARBA" id="ARBA00023136"/>
    </source>
</evidence>
<gene>
    <name evidence="6" type="ORF">D0T92_05955</name>
</gene>
<dbReference type="KEGG" id="nzl:D0T92_05955"/>